<dbReference type="Proteomes" id="UP001258315">
    <property type="component" value="Unassembled WGS sequence"/>
</dbReference>
<comment type="caution">
    <text evidence="1">The sequence shown here is derived from an EMBL/GenBank/DDBJ whole genome shotgun (WGS) entry which is preliminary data.</text>
</comment>
<sequence>MSLLDDLYSASTDPASLDAFIDFNYQELYDYFTWRTDEELSGHIVPIKNYITRKRNVLLKLPTSANNLSFLALLLEVSERLSLEGAFSYLFNFLHINQYEVGARIKASHRFLLDTDTAETYGSRFEEIYNSLESAINSELDNADKVLTTIVNYYVKAIADFGKNYIQLAQSINKKISIKIREDETSFLNRPLIWDMLQTELTDFEAAEIHIRQLLDDFLQRGTELTERIDGYLIEEDTSYTRELESVNSTFSQIRGISVQHYADVPREVFDSLHRGVQIITNESQLYVYMYSYGQMHYRKLYDSFRNLYKETFAFNLNIIDWGCGQGMATMVLLEYLAEKEINLKNAKVLLIEPSAVALRRASLHVKKFQSSLNISTINKNLDELTTKDFKDLSTTRHLHLFSNILDIDFFSLNRLVVLIKSRFKGSNHFVIVSPYVNDTKKNRLDTFVDSFSSNTEFEVISSKENKSGTWEKTWTRIERVFTTEIP</sequence>
<reference evidence="2" key="1">
    <citation type="submission" date="2023-07" db="EMBL/GenBank/DDBJ databases">
        <title>Functional and genomic diversity of the sorghum phyllosphere microbiome.</title>
        <authorList>
            <person name="Shade A."/>
        </authorList>
    </citation>
    <scope>NUCLEOTIDE SEQUENCE [LARGE SCALE GENOMIC DNA]</scope>
    <source>
        <strain evidence="2">SORGH_AS_0422</strain>
    </source>
</reference>
<accession>A0ABU3GZ81</accession>
<dbReference type="EMBL" id="JAVLVU010000001">
    <property type="protein sequence ID" value="MDT3404287.1"/>
    <property type="molecule type" value="Genomic_DNA"/>
</dbReference>
<name>A0ABU3GZ81_9SPHI</name>
<dbReference type="InterPro" id="IPR029063">
    <property type="entry name" value="SAM-dependent_MTases_sf"/>
</dbReference>
<dbReference type="Gene3D" id="3.40.50.150">
    <property type="entry name" value="Vaccinia Virus protein VP39"/>
    <property type="match status" value="1"/>
</dbReference>
<dbReference type="RefSeq" id="WP_311951618.1">
    <property type="nucleotide sequence ID" value="NZ_JAVLVU010000001.1"/>
</dbReference>
<keyword evidence="2" id="KW-1185">Reference proteome</keyword>
<dbReference type="SUPFAM" id="SSF53335">
    <property type="entry name" value="S-adenosyl-L-methionine-dependent methyltransferases"/>
    <property type="match status" value="1"/>
</dbReference>
<organism evidence="1 2">
    <name type="scientific">Mucilaginibacter terrae</name>
    <dbReference type="NCBI Taxonomy" id="1955052"/>
    <lineage>
        <taxon>Bacteria</taxon>
        <taxon>Pseudomonadati</taxon>
        <taxon>Bacteroidota</taxon>
        <taxon>Sphingobacteriia</taxon>
        <taxon>Sphingobacteriales</taxon>
        <taxon>Sphingobacteriaceae</taxon>
        <taxon>Mucilaginibacter</taxon>
    </lineage>
</organism>
<proteinExistence type="predicted"/>
<gene>
    <name evidence="1" type="ORF">QE417_003359</name>
</gene>
<evidence type="ECO:0008006" key="3">
    <source>
        <dbReference type="Google" id="ProtNLM"/>
    </source>
</evidence>
<evidence type="ECO:0000313" key="2">
    <source>
        <dbReference type="Proteomes" id="UP001258315"/>
    </source>
</evidence>
<protein>
    <recommendedName>
        <fullName evidence="3">Class I SAM-dependent methyltransferase</fullName>
    </recommendedName>
</protein>
<evidence type="ECO:0000313" key="1">
    <source>
        <dbReference type="EMBL" id="MDT3404287.1"/>
    </source>
</evidence>